<evidence type="ECO:0000256" key="2">
    <source>
        <dbReference type="ARBA" id="ARBA00022692"/>
    </source>
</evidence>
<feature type="transmembrane region" description="Helical" evidence="5">
    <location>
        <begin position="68"/>
        <end position="87"/>
    </location>
</feature>
<gene>
    <name evidence="7" type="ORF">DI525_00665</name>
</gene>
<organism evidence="7 8">
    <name type="scientific">Corynebacterium kroppenstedtii</name>
    <dbReference type="NCBI Taxonomy" id="161879"/>
    <lineage>
        <taxon>Bacteria</taxon>
        <taxon>Bacillati</taxon>
        <taxon>Actinomycetota</taxon>
        <taxon>Actinomycetes</taxon>
        <taxon>Mycobacteriales</taxon>
        <taxon>Corynebacteriaceae</taxon>
        <taxon>Corynebacterium</taxon>
    </lineage>
</organism>
<keyword evidence="3 5" id="KW-1133">Transmembrane helix</keyword>
<protein>
    <recommendedName>
        <fullName evidence="6">Integral membrane bound transporter domain-containing protein</fullName>
    </recommendedName>
</protein>
<dbReference type="EMBL" id="QFRA01000001">
    <property type="protein sequence ID" value="PZR06821.1"/>
    <property type="molecule type" value="Genomic_DNA"/>
</dbReference>
<keyword evidence="4 5" id="KW-0472">Membrane</keyword>
<feature type="transmembrane region" description="Helical" evidence="5">
    <location>
        <begin position="42"/>
        <end position="62"/>
    </location>
</feature>
<feature type="transmembrane region" description="Helical" evidence="5">
    <location>
        <begin position="6"/>
        <end position="30"/>
    </location>
</feature>
<name>A0A2W5V9K9_9CORY</name>
<dbReference type="Proteomes" id="UP000249432">
    <property type="component" value="Unassembled WGS sequence"/>
</dbReference>
<feature type="domain" description="Integral membrane bound transporter" evidence="6">
    <location>
        <begin position="285"/>
        <end position="335"/>
    </location>
</feature>
<proteinExistence type="predicted"/>
<comment type="subcellular location">
    <subcellularLocation>
        <location evidence="1">Membrane</location>
        <topology evidence="1">Multi-pass membrane protein</topology>
    </subcellularLocation>
</comment>
<reference evidence="7 8" key="1">
    <citation type="submission" date="2017-08" db="EMBL/GenBank/DDBJ databases">
        <title>Infants hospitalized years apart are colonized by the same room-sourced microbial strains.</title>
        <authorList>
            <person name="Brooks B."/>
            <person name="Olm M.R."/>
            <person name="Firek B.A."/>
            <person name="Baker R."/>
            <person name="Thomas B.C."/>
            <person name="Morowitz M.J."/>
            <person name="Banfield J.F."/>
        </authorList>
    </citation>
    <scope>NUCLEOTIDE SEQUENCE [LARGE SCALE GENOMIC DNA]</scope>
    <source>
        <strain evidence="7">S2_003_000_R1_3</strain>
    </source>
</reference>
<dbReference type="GO" id="GO:0016020">
    <property type="term" value="C:membrane"/>
    <property type="evidence" value="ECO:0007669"/>
    <property type="project" value="UniProtKB-SubCell"/>
</dbReference>
<feature type="transmembrane region" description="Helical" evidence="5">
    <location>
        <begin position="118"/>
        <end position="138"/>
    </location>
</feature>
<evidence type="ECO:0000313" key="8">
    <source>
        <dbReference type="Proteomes" id="UP000249432"/>
    </source>
</evidence>
<evidence type="ECO:0000256" key="1">
    <source>
        <dbReference type="ARBA" id="ARBA00004141"/>
    </source>
</evidence>
<evidence type="ECO:0000256" key="5">
    <source>
        <dbReference type="SAM" id="Phobius"/>
    </source>
</evidence>
<comment type="caution">
    <text evidence="7">The sequence shown here is derived from an EMBL/GenBank/DDBJ whole genome shotgun (WGS) entry which is preliminary data.</text>
</comment>
<evidence type="ECO:0000259" key="6">
    <source>
        <dbReference type="Pfam" id="PF13515"/>
    </source>
</evidence>
<dbReference type="InterPro" id="IPR049453">
    <property type="entry name" value="Memb_transporter_dom"/>
</dbReference>
<evidence type="ECO:0000313" key="7">
    <source>
        <dbReference type="EMBL" id="PZR06821.1"/>
    </source>
</evidence>
<dbReference type="RefSeq" id="WP_303733881.1">
    <property type="nucleotide sequence ID" value="NZ_CAKZHK010000006.1"/>
</dbReference>
<sequence>MITGLLTLFTLSIVFSPMLAMPGLTGVFIAMSARNMPPLRRLRILVVFGVCFVASQALGVAISGNIMLMVVVMSLIGCLGSIVYHSLITFPPGAMQYVIACAVATYLPTRGIDGATLVTAGACGYILALCISMGLQLVDRNKAMRDDLTAAEDAVEAMREENLTHTEAARRRVTAHAAVFTALEDVRLGYGWGRQFKPFSVFGRYAEKKTRDIHTQFVDAVVWRRWHTLRRMKYCVNADHAPKLSRVSPHLGPPSALRRVKWSLSFRSAAVHIGLRMGMSIFLTGALTYGLGFGHPYWVVMTSTMVLSLGKDRISTTHRGFDRVVGTLVGIAVFGHSVHHRTQLRVGVGVDHCDDPPNFQHRAHQRLDGHPDRFPARAGETIIGAIVALFVLWVTGSSRAPTSIVRRQARRVLLADGFLLDYVAERTDLTRPGIVARRQVLLELSASRRMEELYARDLPKDLAEWEDLSALINEFSYVVLCGCWVENPDEVIDARRARRALNEMIRRLPAIDGVPLNTNIASDLMKRVLVAARPTTSMTP</sequence>
<evidence type="ECO:0000256" key="3">
    <source>
        <dbReference type="ARBA" id="ARBA00022989"/>
    </source>
</evidence>
<evidence type="ECO:0000256" key="4">
    <source>
        <dbReference type="ARBA" id="ARBA00023136"/>
    </source>
</evidence>
<feature type="transmembrane region" description="Helical" evidence="5">
    <location>
        <begin position="382"/>
        <end position="401"/>
    </location>
</feature>
<keyword evidence="2 5" id="KW-0812">Transmembrane</keyword>
<feature type="transmembrane region" description="Helical" evidence="5">
    <location>
        <begin position="269"/>
        <end position="291"/>
    </location>
</feature>
<dbReference type="Pfam" id="PF13515">
    <property type="entry name" value="FUSC_2"/>
    <property type="match status" value="1"/>
</dbReference>
<accession>A0A2W5V9K9</accession>
<dbReference type="AlphaFoldDB" id="A0A2W5V9K9"/>